<dbReference type="PROSITE" id="PS50157">
    <property type="entry name" value="ZINC_FINGER_C2H2_2"/>
    <property type="match status" value="3"/>
</dbReference>
<dbReference type="PANTHER" id="PTHR16515:SF49">
    <property type="entry name" value="GASTRULA ZINC FINGER PROTEIN XLCGF49.1-LIKE-RELATED"/>
    <property type="match status" value="1"/>
</dbReference>
<keyword evidence="4 7" id="KW-0863">Zinc-finger</keyword>
<feature type="region of interest" description="Disordered" evidence="8">
    <location>
        <begin position="634"/>
        <end position="653"/>
    </location>
</feature>
<protein>
    <recommendedName>
        <fullName evidence="9">C2H2-type domain-containing protein</fullName>
    </recommendedName>
</protein>
<feature type="domain" description="C2H2-type" evidence="9">
    <location>
        <begin position="440"/>
        <end position="467"/>
    </location>
</feature>
<keyword evidence="3" id="KW-0677">Repeat</keyword>
<dbReference type="InterPro" id="IPR050331">
    <property type="entry name" value="Zinc_finger"/>
</dbReference>
<evidence type="ECO:0000256" key="6">
    <source>
        <dbReference type="ARBA" id="ARBA00023242"/>
    </source>
</evidence>
<keyword evidence="5" id="KW-0862">Zinc</keyword>
<dbReference type="SUPFAM" id="SSF57667">
    <property type="entry name" value="beta-beta-alpha zinc fingers"/>
    <property type="match status" value="1"/>
</dbReference>
<dbReference type="PANTHER" id="PTHR16515">
    <property type="entry name" value="PR DOMAIN ZINC FINGER PROTEIN"/>
    <property type="match status" value="1"/>
</dbReference>
<evidence type="ECO:0000259" key="9">
    <source>
        <dbReference type="PROSITE" id="PS50157"/>
    </source>
</evidence>
<keyword evidence="11" id="KW-1185">Reference proteome</keyword>
<evidence type="ECO:0000256" key="5">
    <source>
        <dbReference type="ARBA" id="ARBA00022833"/>
    </source>
</evidence>
<evidence type="ECO:0000256" key="4">
    <source>
        <dbReference type="ARBA" id="ARBA00022771"/>
    </source>
</evidence>
<evidence type="ECO:0000256" key="8">
    <source>
        <dbReference type="SAM" id="MobiDB-lite"/>
    </source>
</evidence>
<dbReference type="SMART" id="SM00355">
    <property type="entry name" value="ZnF_C2H2"/>
    <property type="match status" value="5"/>
</dbReference>
<feature type="domain" description="C2H2-type" evidence="9">
    <location>
        <begin position="703"/>
        <end position="731"/>
    </location>
</feature>
<evidence type="ECO:0000256" key="1">
    <source>
        <dbReference type="ARBA" id="ARBA00004123"/>
    </source>
</evidence>
<keyword evidence="2" id="KW-0479">Metal-binding</keyword>
<evidence type="ECO:0000313" key="10">
    <source>
        <dbReference type="EMBL" id="CAJ0968228.1"/>
    </source>
</evidence>
<keyword evidence="6" id="KW-0539">Nucleus</keyword>
<comment type="subcellular location">
    <subcellularLocation>
        <location evidence="1">Nucleus</location>
    </subcellularLocation>
</comment>
<proteinExistence type="predicted"/>
<evidence type="ECO:0000256" key="3">
    <source>
        <dbReference type="ARBA" id="ARBA00022737"/>
    </source>
</evidence>
<feature type="compositionally biased region" description="Polar residues" evidence="8">
    <location>
        <begin position="126"/>
        <end position="143"/>
    </location>
</feature>
<comment type="caution">
    <text evidence="10">The sequence shown here is derived from an EMBL/GenBank/DDBJ whole genome shotgun (WGS) entry which is preliminary data.</text>
</comment>
<accession>A0ABN9MUX4</accession>
<dbReference type="InterPro" id="IPR013087">
    <property type="entry name" value="Znf_C2H2_type"/>
</dbReference>
<gene>
    <name evidence="10" type="ORF">RIMI_LOCUS22924144</name>
</gene>
<reference evidence="10" key="1">
    <citation type="submission" date="2023-07" db="EMBL/GenBank/DDBJ databases">
        <authorList>
            <person name="Stuckert A."/>
        </authorList>
    </citation>
    <scope>NUCLEOTIDE SEQUENCE</scope>
</reference>
<evidence type="ECO:0000256" key="2">
    <source>
        <dbReference type="ARBA" id="ARBA00022723"/>
    </source>
</evidence>
<dbReference type="EMBL" id="CAUEEQ010079069">
    <property type="protein sequence ID" value="CAJ0968228.1"/>
    <property type="molecule type" value="Genomic_DNA"/>
</dbReference>
<feature type="domain" description="C2H2-type" evidence="9">
    <location>
        <begin position="468"/>
        <end position="495"/>
    </location>
</feature>
<dbReference type="PROSITE" id="PS00028">
    <property type="entry name" value="ZINC_FINGER_C2H2_1"/>
    <property type="match status" value="4"/>
</dbReference>
<feature type="region of interest" description="Disordered" evidence="8">
    <location>
        <begin position="122"/>
        <end position="144"/>
    </location>
</feature>
<dbReference type="InterPro" id="IPR036236">
    <property type="entry name" value="Znf_C2H2_sf"/>
</dbReference>
<feature type="region of interest" description="Disordered" evidence="8">
    <location>
        <begin position="672"/>
        <end position="691"/>
    </location>
</feature>
<sequence length="749" mass="83858">MHCRKTVPNTTHFRTIAPKVAPKIVPSYSSSSYPPCLSEVAVPGAKPLVVNTQNYTLMKVAGHDGAFSFVALPQVTSPMGGSVIQTTAIPLQENLKLPIPRYQPTCSKKFYIKKTKGACKPKTEKSNVQVNHGRPSQASPKLNQKTETEKTLMVVEESGSESELFLGSGPELCKVNNTIIPCIKNSLNPTFCTRNPVNLGENPEKKFGSADSGSLVRYESTRVVDPTNSLTVLSPVVFGNPLHLLQPLPKGKLPILPYSKIKKPIALETNVPLPNLGQAGAQTDLCQVHVPSPSVSVINVSTLDSPCQPILTSDLDFFSKQNCNLGRKRGKKRKTYSDMLGYQTKMRLVGNKLIVCKDKCKTVGDSGGKSDVSLKKYRSIMPKPMVEIQSLASLNASNPSFQSNMAEYYLRSRLIGSRLHRWRQGDNSFFTQKSTEKVFYKCHVCDHSFQLKHHLQDHLNSHSNKRPYHCRLCRKTYVHSGSLSTHMKLHHSENRLKKLMCCEFCAKVFGHIRVYFGHLKEVHRVIISTESLYRQPEKRNLTLKAKPEDNFSLHRNKSMTNEDDAITGSTDEIKLQIRCGRCQFVGPTFSDMKFHLLSVHGDESQEMLPEGVLESRQGVQEEVVKQATHHWRLLNERRNEAKGGSSDKMSTGAGGLTEAVFDPDVASFEVSGSAFSPSAEGKDDRSQSVIPSSPIRFHHRNHYNCLLCTQMLETQNELFEHWEKKHNCDNPLTLWTVFNSLAKDEEEIT</sequence>
<dbReference type="Gene3D" id="3.30.160.60">
    <property type="entry name" value="Classic Zinc Finger"/>
    <property type="match status" value="2"/>
</dbReference>
<evidence type="ECO:0000313" key="11">
    <source>
        <dbReference type="Proteomes" id="UP001176940"/>
    </source>
</evidence>
<name>A0ABN9MUX4_9NEOB</name>
<evidence type="ECO:0000256" key="7">
    <source>
        <dbReference type="PROSITE-ProRule" id="PRU00042"/>
    </source>
</evidence>
<dbReference type="Proteomes" id="UP001176940">
    <property type="component" value="Unassembled WGS sequence"/>
</dbReference>
<organism evidence="10 11">
    <name type="scientific">Ranitomeya imitator</name>
    <name type="common">mimic poison frog</name>
    <dbReference type="NCBI Taxonomy" id="111125"/>
    <lineage>
        <taxon>Eukaryota</taxon>
        <taxon>Metazoa</taxon>
        <taxon>Chordata</taxon>
        <taxon>Craniata</taxon>
        <taxon>Vertebrata</taxon>
        <taxon>Euteleostomi</taxon>
        <taxon>Amphibia</taxon>
        <taxon>Batrachia</taxon>
        <taxon>Anura</taxon>
        <taxon>Neobatrachia</taxon>
        <taxon>Hyloidea</taxon>
        <taxon>Dendrobatidae</taxon>
        <taxon>Dendrobatinae</taxon>
        <taxon>Ranitomeya</taxon>
    </lineage>
</organism>